<keyword evidence="4" id="KW-0805">Transcription regulation</keyword>
<dbReference type="PANTHER" id="PTHR47782">
    <property type="entry name" value="ZN(II)2CYS6 TRANSCRIPTION FACTOR (EUROFUNG)-RELATED"/>
    <property type="match status" value="1"/>
</dbReference>
<comment type="caution">
    <text evidence="10">The sequence shown here is derived from an EMBL/GenBank/DDBJ whole genome shotgun (WGS) entry which is preliminary data.</text>
</comment>
<evidence type="ECO:0000256" key="6">
    <source>
        <dbReference type="ARBA" id="ARBA00023163"/>
    </source>
</evidence>
<feature type="compositionally biased region" description="Acidic residues" evidence="8">
    <location>
        <begin position="1"/>
        <end position="11"/>
    </location>
</feature>
<dbReference type="EMBL" id="JAVDPF010000022">
    <property type="protein sequence ID" value="KAL1873276.1"/>
    <property type="molecule type" value="Genomic_DNA"/>
</dbReference>
<sequence length="630" mass="70684">MSSEEDSDLECDAASPSCSRCNEAGVPCVAPSASRQGTAPRSIVQFLEDQLANADNIQSEAYNTRTKDTDNGTADATENISLLINHVMKDFVPSYAGLTALTPLVHCAVTGTRLPSTSLSGAINSNEHHQNPTTDSVSDGIRLSYIPTAVADFLFENYLKRVVAQNPIFYLPDVVGFFNAVYHHPIEGLEPGTLASPYETYIVSLIMAVSLTTSARTQQLRANSIATGLFKSAMRYIQSVCTNDLRGLQALLLLCEYTFLNPSVANVWFVSGFTTQLCIDLGIHQETLDDQMADSLTVDIRRRVFWCAYEMEIATAGALLRPTQFLSKNINVPFPSEIEDNAISAAGVNPHGKLTKFPSTRIWKFRQIEAEIVSVLFHNGELSPENNGDLTRWMERMETAIDTWRDEVKWFSSLNGSHPVSDEMRLYADIAHDYIIVTLFRPSTRVKDPTTENFMKAFIAGVHVARGYWKQANLEFGSSKYVFHPCYHTFSAAVVFLQALDRCKEAIWLEYSTDQIEEFILSFSKFFTTIAERWPAASRCLEEFERLMVPVKRKYIDFTLSKARTVPNGSGPNASFIDQEGFVLNTPAHQDELLDIHTLFPQDVFSHEQLEDLTFTIPTDWEMEFDFSVI</sequence>
<evidence type="ECO:0000256" key="8">
    <source>
        <dbReference type="SAM" id="MobiDB-lite"/>
    </source>
</evidence>
<accession>A0ABR3XBD3</accession>
<protein>
    <recommendedName>
        <fullName evidence="9">Xylanolytic transcriptional activator regulatory domain-containing protein</fullName>
    </recommendedName>
</protein>
<feature type="domain" description="Xylanolytic transcriptional activator regulatory" evidence="9">
    <location>
        <begin position="267"/>
        <end position="341"/>
    </location>
</feature>
<evidence type="ECO:0000313" key="10">
    <source>
        <dbReference type="EMBL" id="KAL1873276.1"/>
    </source>
</evidence>
<evidence type="ECO:0000256" key="3">
    <source>
        <dbReference type="ARBA" id="ARBA00022833"/>
    </source>
</evidence>
<feature type="region of interest" description="Disordered" evidence="8">
    <location>
        <begin position="1"/>
        <end position="20"/>
    </location>
</feature>
<dbReference type="PANTHER" id="PTHR47782:SF1">
    <property type="entry name" value="PYRIMIDINE PATHWAY REGULATORY PROTEIN 1"/>
    <property type="match status" value="1"/>
</dbReference>
<evidence type="ECO:0000256" key="1">
    <source>
        <dbReference type="ARBA" id="ARBA00004123"/>
    </source>
</evidence>
<proteinExistence type="predicted"/>
<dbReference type="Proteomes" id="UP001583193">
    <property type="component" value="Unassembled WGS sequence"/>
</dbReference>
<name>A0ABR3XBD3_9EURO</name>
<keyword evidence="7" id="KW-0539">Nucleus</keyword>
<reference evidence="10 11" key="1">
    <citation type="journal article" date="2024" name="IMA Fungus">
        <title>IMA Genome - F19 : A genome assembly and annotation guide to empower mycologists, including annotated draft genome sequences of Ceratocystis pirilliformis, Diaporthe australafricana, Fusarium ophioides, Paecilomyces lecythidis, and Sporothrix stenoceras.</title>
        <authorList>
            <person name="Aylward J."/>
            <person name="Wilson A.M."/>
            <person name="Visagie C.M."/>
            <person name="Spraker J."/>
            <person name="Barnes I."/>
            <person name="Buitendag C."/>
            <person name="Ceriani C."/>
            <person name="Del Mar Angel L."/>
            <person name="du Plessis D."/>
            <person name="Fuchs T."/>
            <person name="Gasser K."/>
            <person name="Kramer D."/>
            <person name="Li W."/>
            <person name="Munsamy K."/>
            <person name="Piso A."/>
            <person name="Price J.L."/>
            <person name="Sonnekus B."/>
            <person name="Thomas C."/>
            <person name="van der Nest A."/>
            <person name="van Dijk A."/>
            <person name="van Heerden A."/>
            <person name="van Vuuren N."/>
            <person name="Yilmaz N."/>
            <person name="Duong T.A."/>
            <person name="van der Merwe N.A."/>
            <person name="Wingfield M.J."/>
            <person name="Wingfield B.D."/>
        </authorList>
    </citation>
    <scope>NUCLEOTIDE SEQUENCE [LARGE SCALE GENOMIC DNA]</scope>
    <source>
        <strain evidence="10 11">CMW 18167</strain>
    </source>
</reference>
<dbReference type="InterPro" id="IPR052202">
    <property type="entry name" value="Yeast_MetPath_Reg"/>
</dbReference>
<evidence type="ECO:0000259" key="9">
    <source>
        <dbReference type="SMART" id="SM00906"/>
    </source>
</evidence>
<evidence type="ECO:0000313" key="11">
    <source>
        <dbReference type="Proteomes" id="UP001583193"/>
    </source>
</evidence>
<keyword evidence="6" id="KW-0804">Transcription</keyword>
<dbReference type="CDD" id="cd12148">
    <property type="entry name" value="fungal_TF_MHR"/>
    <property type="match status" value="1"/>
</dbReference>
<comment type="subcellular location">
    <subcellularLocation>
        <location evidence="1">Nucleus</location>
    </subcellularLocation>
</comment>
<keyword evidence="5" id="KW-0238">DNA-binding</keyword>
<organism evidence="10 11">
    <name type="scientific">Paecilomyces lecythidis</name>
    <dbReference type="NCBI Taxonomy" id="3004212"/>
    <lineage>
        <taxon>Eukaryota</taxon>
        <taxon>Fungi</taxon>
        <taxon>Dikarya</taxon>
        <taxon>Ascomycota</taxon>
        <taxon>Pezizomycotina</taxon>
        <taxon>Eurotiomycetes</taxon>
        <taxon>Eurotiomycetidae</taxon>
        <taxon>Eurotiales</taxon>
        <taxon>Thermoascaceae</taxon>
        <taxon>Paecilomyces</taxon>
    </lineage>
</organism>
<dbReference type="InterPro" id="IPR007219">
    <property type="entry name" value="XnlR_reg_dom"/>
</dbReference>
<evidence type="ECO:0000256" key="2">
    <source>
        <dbReference type="ARBA" id="ARBA00022723"/>
    </source>
</evidence>
<gene>
    <name evidence="10" type="ORF">Plec18167_006325</name>
</gene>
<dbReference type="SMART" id="SM00906">
    <property type="entry name" value="Fungal_trans"/>
    <property type="match status" value="1"/>
</dbReference>
<dbReference type="InterPro" id="IPR036864">
    <property type="entry name" value="Zn2-C6_fun-type_DNA-bd_sf"/>
</dbReference>
<keyword evidence="2" id="KW-0479">Metal-binding</keyword>
<dbReference type="Pfam" id="PF04082">
    <property type="entry name" value="Fungal_trans"/>
    <property type="match status" value="1"/>
</dbReference>
<evidence type="ECO:0000256" key="5">
    <source>
        <dbReference type="ARBA" id="ARBA00023125"/>
    </source>
</evidence>
<evidence type="ECO:0000256" key="7">
    <source>
        <dbReference type="ARBA" id="ARBA00023242"/>
    </source>
</evidence>
<evidence type="ECO:0000256" key="4">
    <source>
        <dbReference type="ARBA" id="ARBA00023015"/>
    </source>
</evidence>
<keyword evidence="3" id="KW-0862">Zinc</keyword>
<keyword evidence="11" id="KW-1185">Reference proteome</keyword>
<dbReference type="CDD" id="cd00067">
    <property type="entry name" value="GAL4"/>
    <property type="match status" value="1"/>
</dbReference>
<dbReference type="Gene3D" id="4.10.240.10">
    <property type="entry name" value="Zn(2)-C6 fungal-type DNA-binding domain"/>
    <property type="match status" value="1"/>
</dbReference>
<dbReference type="InterPro" id="IPR001138">
    <property type="entry name" value="Zn2Cys6_DnaBD"/>
</dbReference>